<reference evidence="1" key="1">
    <citation type="journal article" date="2021" name="Mol. Plant Microbe Interact.">
        <title>Complete Genome Sequence of the Plant-Pathogenic Fungus Colletotrichum lupini.</title>
        <authorList>
            <person name="Baroncelli R."/>
            <person name="Pensec F."/>
            <person name="Da Lio D."/>
            <person name="Boufleur T."/>
            <person name="Vicente I."/>
            <person name="Sarrocco S."/>
            <person name="Picot A."/>
            <person name="Baraldi E."/>
            <person name="Sukno S."/>
            <person name="Thon M."/>
            <person name="Le Floch G."/>
        </authorList>
    </citation>
    <scope>NUCLEOTIDE SEQUENCE</scope>
    <source>
        <strain evidence="1">IMI 504893</strain>
    </source>
</reference>
<name>A0A9Q8SD87_9PEZI</name>
<dbReference type="Proteomes" id="UP000830671">
    <property type="component" value="Chromosome 1"/>
</dbReference>
<sequence length="141" mass="15343">MFCCGKKDPADEHFRGRCHVTGASVTYVPRVYLLRFGSCSPPDWLKADNELSLGKHSIEFVVLAPESESMAFGVSYSATWTSVLANMSCPSLTPSQVGSLLMFDSHHDNALASSRSKSPGNLSAARSNLSASRSVRLDWEK</sequence>
<proteinExistence type="predicted"/>
<gene>
    <name evidence="1" type="ORF">CLUP02_01581</name>
</gene>
<dbReference type="KEGG" id="clup:CLUP02_01581"/>
<evidence type="ECO:0000313" key="1">
    <source>
        <dbReference type="EMBL" id="UQC74928.1"/>
    </source>
</evidence>
<dbReference type="GeneID" id="73335630"/>
<organism evidence="1 2">
    <name type="scientific">Colletotrichum lupini</name>
    <dbReference type="NCBI Taxonomy" id="145971"/>
    <lineage>
        <taxon>Eukaryota</taxon>
        <taxon>Fungi</taxon>
        <taxon>Dikarya</taxon>
        <taxon>Ascomycota</taxon>
        <taxon>Pezizomycotina</taxon>
        <taxon>Sordariomycetes</taxon>
        <taxon>Hypocreomycetidae</taxon>
        <taxon>Glomerellales</taxon>
        <taxon>Glomerellaceae</taxon>
        <taxon>Colletotrichum</taxon>
        <taxon>Colletotrichum acutatum species complex</taxon>
    </lineage>
</organism>
<evidence type="ECO:0000313" key="2">
    <source>
        <dbReference type="Proteomes" id="UP000830671"/>
    </source>
</evidence>
<protein>
    <submittedName>
        <fullName evidence="1">Uncharacterized protein</fullName>
    </submittedName>
</protein>
<dbReference type="RefSeq" id="XP_049136577.1">
    <property type="nucleotide sequence ID" value="XM_049280620.1"/>
</dbReference>
<accession>A0A9Q8SD87</accession>
<dbReference type="EMBL" id="CP019471">
    <property type="protein sequence ID" value="UQC74928.1"/>
    <property type="molecule type" value="Genomic_DNA"/>
</dbReference>
<dbReference type="AlphaFoldDB" id="A0A9Q8SD87"/>
<keyword evidence="2" id="KW-1185">Reference proteome</keyword>